<organism evidence="1">
    <name type="scientific">bioreactor metagenome</name>
    <dbReference type="NCBI Taxonomy" id="1076179"/>
    <lineage>
        <taxon>unclassified sequences</taxon>
        <taxon>metagenomes</taxon>
        <taxon>ecological metagenomes</taxon>
    </lineage>
</organism>
<dbReference type="AlphaFoldDB" id="A0A644WA23"/>
<gene>
    <name evidence="1" type="ORF">SDC9_46592</name>
</gene>
<sequence>MGTTVAFAEHGTGGRLDRHDLDRRIFFLEIPADPGDGSTGAYPGYEQVHLLSAVRPYFRTGCGIVNTRVVGVLELGGNEGIGGVAGDFLSLGYRPFHP</sequence>
<evidence type="ECO:0000313" key="1">
    <source>
        <dbReference type="EMBL" id="MPM00368.1"/>
    </source>
</evidence>
<proteinExistence type="predicted"/>
<name>A0A644WA23_9ZZZZ</name>
<protein>
    <submittedName>
        <fullName evidence="1">Uncharacterized protein</fullName>
    </submittedName>
</protein>
<accession>A0A644WA23</accession>
<reference evidence="1" key="1">
    <citation type="submission" date="2019-08" db="EMBL/GenBank/DDBJ databases">
        <authorList>
            <person name="Kucharzyk K."/>
            <person name="Murdoch R.W."/>
            <person name="Higgins S."/>
            <person name="Loffler F."/>
        </authorList>
    </citation>
    <scope>NUCLEOTIDE SEQUENCE</scope>
</reference>
<comment type="caution">
    <text evidence="1">The sequence shown here is derived from an EMBL/GenBank/DDBJ whole genome shotgun (WGS) entry which is preliminary data.</text>
</comment>
<dbReference type="EMBL" id="VSSQ01000725">
    <property type="protein sequence ID" value="MPM00368.1"/>
    <property type="molecule type" value="Genomic_DNA"/>
</dbReference>